<reference evidence="6 7" key="1">
    <citation type="journal article" date="2004" name="Environ. Microbiol.">
        <title>Phylogeny-function analysis of (meta)genomic libraries: screening for expression of ribosomal RNA genes by large-insert library fluorescent in situ hybridization (LIL-FISH).</title>
        <authorList>
            <person name="Leveau J.H."/>
            <person name="Gerards S."/>
            <person name="de Boer W."/>
            <person name="van Veen J.A."/>
        </authorList>
    </citation>
    <scope>NUCLEOTIDE SEQUENCE [LARGE SCALE GENOMIC DNA]</scope>
    <source>
        <strain evidence="6 7">Ter331</strain>
    </source>
</reference>
<dbReference type="Gene3D" id="3.40.190.290">
    <property type="match status" value="1"/>
</dbReference>
<dbReference type="InterPro" id="IPR036388">
    <property type="entry name" value="WH-like_DNA-bd_sf"/>
</dbReference>
<evidence type="ECO:0000256" key="2">
    <source>
        <dbReference type="ARBA" id="ARBA00023015"/>
    </source>
</evidence>
<evidence type="ECO:0000313" key="6">
    <source>
        <dbReference type="EMBL" id="AEK60204.1"/>
    </source>
</evidence>
<keyword evidence="2" id="KW-0805">Transcription regulation</keyword>
<dbReference type="AlphaFoldDB" id="G0AER9"/>
<dbReference type="CDD" id="cd08472">
    <property type="entry name" value="PBP2_CrgA_like_3"/>
    <property type="match status" value="1"/>
</dbReference>
<feature type="domain" description="HTH lysR-type" evidence="5">
    <location>
        <begin position="7"/>
        <end position="59"/>
    </location>
</feature>
<dbReference type="InterPro" id="IPR058163">
    <property type="entry name" value="LysR-type_TF_proteobact-type"/>
</dbReference>
<reference evidence="6 7" key="2">
    <citation type="journal article" date="2006" name="J. Microbiol. Methods">
        <title>Genomic flank-sequencing of plasposon insertion sites for rapid identification of functional genes.</title>
        <authorList>
            <person name="Leveau J.H."/>
            <person name="Gerards S."/>
            <person name="Fritsche K."/>
            <person name="Zondag G."/>
            <person name="van Veen J.A."/>
        </authorList>
    </citation>
    <scope>NUCLEOTIDE SEQUENCE [LARGE SCALE GENOMIC DNA]</scope>
    <source>
        <strain evidence="6 7">Ter331</strain>
    </source>
</reference>
<keyword evidence="4" id="KW-0804">Transcription</keyword>
<organism evidence="6 7">
    <name type="scientific">Collimonas fungivorans (strain Ter331)</name>
    <dbReference type="NCBI Taxonomy" id="1005048"/>
    <lineage>
        <taxon>Bacteria</taxon>
        <taxon>Pseudomonadati</taxon>
        <taxon>Pseudomonadota</taxon>
        <taxon>Betaproteobacteria</taxon>
        <taxon>Burkholderiales</taxon>
        <taxon>Oxalobacteraceae</taxon>
        <taxon>Collimonas</taxon>
    </lineage>
</organism>
<keyword evidence="3" id="KW-0238">DNA-binding</keyword>
<dbReference type="SUPFAM" id="SSF46785">
    <property type="entry name" value="Winged helix' DNA-binding domain"/>
    <property type="match status" value="1"/>
</dbReference>
<keyword evidence="7" id="KW-1185">Reference proteome</keyword>
<name>G0AER9_COLFT</name>
<evidence type="ECO:0000313" key="7">
    <source>
        <dbReference type="Proteomes" id="UP000008392"/>
    </source>
</evidence>
<dbReference type="SUPFAM" id="SSF53850">
    <property type="entry name" value="Periplasmic binding protein-like II"/>
    <property type="match status" value="1"/>
</dbReference>
<accession>G0AER9</accession>
<reference evidence="7" key="6">
    <citation type="submission" date="2011-05" db="EMBL/GenBank/DDBJ databases">
        <title>Complete sequence of Collimonas fungivorans Ter331.</title>
        <authorList>
            <person name="Leveau J.H."/>
        </authorList>
    </citation>
    <scope>NUCLEOTIDE SEQUENCE [LARGE SCALE GENOMIC DNA]</scope>
    <source>
        <strain evidence="7">Ter331</strain>
    </source>
</reference>
<dbReference type="PANTHER" id="PTHR30537">
    <property type="entry name" value="HTH-TYPE TRANSCRIPTIONAL REGULATOR"/>
    <property type="match status" value="1"/>
</dbReference>
<evidence type="ECO:0000256" key="1">
    <source>
        <dbReference type="ARBA" id="ARBA00009437"/>
    </source>
</evidence>
<dbReference type="HOGENOM" id="CLU_039613_16_3_4"/>
<dbReference type="eggNOG" id="COG0583">
    <property type="taxonomic scope" value="Bacteria"/>
</dbReference>
<evidence type="ECO:0000256" key="4">
    <source>
        <dbReference type="ARBA" id="ARBA00023163"/>
    </source>
</evidence>
<comment type="similarity">
    <text evidence="1">Belongs to the LysR transcriptional regulatory family.</text>
</comment>
<protein>
    <submittedName>
        <fullName evidence="6">Transcriptional regulator, LysR family</fullName>
    </submittedName>
</protein>
<dbReference type="KEGG" id="cfu:CFU_0366"/>
<dbReference type="Gene3D" id="1.10.10.10">
    <property type="entry name" value="Winged helix-like DNA-binding domain superfamily/Winged helix DNA-binding domain"/>
    <property type="match status" value="1"/>
</dbReference>
<dbReference type="Pfam" id="PF03466">
    <property type="entry name" value="LysR_substrate"/>
    <property type="match status" value="1"/>
</dbReference>
<dbReference type="GO" id="GO:0043565">
    <property type="term" value="F:sequence-specific DNA binding"/>
    <property type="evidence" value="ECO:0007669"/>
    <property type="project" value="TreeGrafter"/>
</dbReference>
<reference evidence="6 7" key="5">
    <citation type="journal article" date="2011" name="ISME J.">
        <title>Dual transcriptional profiling of a bacterial/fungal confrontation: Collimonas fungivorans versus Aspergillus niger.</title>
        <authorList>
            <person name="Mela F."/>
            <person name="Fritsche K."/>
            <person name="de Boer W."/>
            <person name="van Veen J.A."/>
            <person name="de Graaff L.H."/>
            <person name="van den Berg M."/>
            <person name="Leveau J.H."/>
        </authorList>
    </citation>
    <scope>NUCLEOTIDE SEQUENCE [LARGE SCALE GENOMIC DNA]</scope>
    <source>
        <strain evidence="6 7">Ter331</strain>
    </source>
</reference>
<dbReference type="FunFam" id="1.10.10.10:FF:000001">
    <property type="entry name" value="LysR family transcriptional regulator"/>
    <property type="match status" value="1"/>
</dbReference>
<reference evidence="6 7" key="3">
    <citation type="journal article" date="2008" name="FEMS Microbiol. Ecol.">
        <title>Identification and characterization of genes underlying chitinolysis in Collimonas fungivorans Ter331.</title>
        <authorList>
            <person name="Fritsche K."/>
            <person name="de Boer W."/>
            <person name="Gerards S."/>
            <person name="van den Berg M."/>
            <person name="van Veen J.A."/>
            <person name="Leveau J.H."/>
        </authorList>
    </citation>
    <scope>NUCLEOTIDE SEQUENCE [LARGE SCALE GENOMIC DNA]</scope>
    <source>
        <strain evidence="6 7">Ter331</strain>
    </source>
</reference>
<gene>
    <name evidence="6" type="primary">ceoR</name>
    <name evidence="6" type="ordered locus">CFU_0366</name>
</gene>
<dbReference type="RefSeq" id="WP_014004359.1">
    <property type="nucleotide sequence ID" value="NC_015856.1"/>
</dbReference>
<dbReference type="FunFam" id="3.40.190.290:FF:000001">
    <property type="entry name" value="Transcriptional regulator, LysR family"/>
    <property type="match status" value="1"/>
</dbReference>
<dbReference type="Pfam" id="PF00126">
    <property type="entry name" value="HTH_1"/>
    <property type="match status" value="1"/>
</dbReference>
<dbReference type="GO" id="GO:0003700">
    <property type="term" value="F:DNA-binding transcription factor activity"/>
    <property type="evidence" value="ECO:0007669"/>
    <property type="project" value="InterPro"/>
</dbReference>
<sequence>MDRFLTMQLFVQVAELESFRKAADRLGMPPSSASTAIQALERQVGVRLFQRTTRRVKLTAEGSQYLEACTRVLADLNDTDALFTGPKNNPRGVVRVDLPERLARLVIIPALPAFVRRYPDIQIRLATRGQLVNLVGEGVDCAVRVGYLADSALVARGIGMLEQINCAAPSYLERQGTPHTLADLQHHLTVNYFSDRTGSNLPWEYVEHGQTKTVRTRAAISVSSSEAYVACCLAGLGLAQLPRRTIEDHLANGQLAEVMPDYRAAPLPVSVVYPHQRQLAPRVRAFVDWVAEVMASS</sequence>
<dbReference type="InterPro" id="IPR000847">
    <property type="entry name" value="LysR_HTH_N"/>
</dbReference>
<dbReference type="PROSITE" id="PS50931">
    <property type="entry name" value="HTH_LYSR"/>
    <property type="match status" value="1"/>
</dbReference>
<dbReference type="EMBL" id="CP002745">
    <property type="protein sequence ID" value="AEK60204.1"/>
    <property type="molecule type" value="Genomic_DNA"/>
</dbReference>
<dbReference type="PANTHER" id="PTHR30537:SF72">
    <property type="entry name" value="LYSR FAMILY TRANSCRIPTIONAL REGULATOR"/>
    <property type="match status" value="1"/>
</dbReference>
<dbReference type="InterPro" id="IPR036390">
    <property type="entry name" value="WH_DNA-bd_sf"/>
</dbReference>
<proteinExistence type="inferred from homology"/>
<dbReference type="GO" id="GO:0006351">
    <property type="term" value="P:DNA-templated transcription"/>
    <property type="evidence" value="ECO:0007669"/>
    <property type="project" value="TreeGrafter"/>
</dbReference>
<reference evidence="6 7" key="4">
    <citation type="journal article" date="2010" name="Environ. Microbiol.">
        <title>The bacterial genus Collimonas: mycophagy, weathering and other adaptive solutions to life in oligotrophic soil environments.</title>
        <authorList>
            <person name="Leveau J.H."/>
            <person name="Uroz S."/>
            <person name="de Boer W."/>
        </authorList>
    </citation>
    <scope>NUCLEOTIDE SEQUENCE [LARGE SCALE GENOMIC DNA]</scope>
    <source>
        <strain evidence="6 7">Ter331</strain>
    </source>
</reference>
<dbReference type="Proteomes" id="UP000008392">
    <property type="component" value="Chromosome"/>
</dbReference>
<evidence type="ECO:0000259" key="5">
    <source>
        <dbReference type="PROSITE" id="PS50931"/>
    </source>
</evidence>
<dbReference type="InterPro" id="IPR005119">
    <property type="entry name" value="LysR_subst-bd"/>
</dbReference>
<evidence type="ECO:0000256" key="3">
    <source>
        <dbReference type="ARBA" id="ARBA00023125"/>
    </source>
</evidence>
<dbReference type="STRING" id="1005048.CFU_0366"/>